<name>A0A1Y1SFD5_9GAMM</name>
<evidence type="ECO:0000256" key="1">
    <source>
        <dbReference type="SAM" id="Phobius"/>
    </source>
</evidence>
<sequence length="327" mass="36684">MSLFQRLNQRFESWVVSRHKPQAPPVTIRRGRCYILPTRPGYVFALMLLAMLLGAMNYSNSLAFALTFLLGGMGMVAMHHTNANLLKLNVHVPRIPSVHAGDPVWVPVQFSHSTQKTRYSVLCGLKRSALSADSAVDCEADENVLSGFEIPAQPRGVYRVPRFTVATEFPLGLFQAWSWITLSSEYLVYPKPAAHTRPIPPVAGERGKRSGAQRGRDDFSHLRDYQYGDAPRTIHWKRYGHTGRLTVKTFADPMDESLWLDWASLPDLIDPEQRLSQLCRWVLDAEAGYQAYGLRLPGVELKPSRGAAHRQQCLEQLARFGTPGGTT</sequence>
<keyword evidence="1" id="KW-0812">Transmembrane</keyword>
<keyword evidence="1" id="KW-1133">Transmembrane helix</keyword>
<dbReference type="AlphaFoldDB" id="A0A1Y1SFD5"/>
<reference evidence="2 3" key="1">
    <citation type="submission" date="2013-04" db="EMBL/GenBank/DDBJ databases">
        <title>Oceanococcus atlanticus 22II-S10r2 Genome Sequencing.</title>
        <authorList>
            <person name="Lai Q."/>
            <person name="Li G."/>
            <person name="Shao Z."/>
        </authorList>
    </citation>
    <scope>NUCLEOTIDE SEQUENCE [LARGE SCALE GENOMIC DNA]</scope>
    <source>
        <strain evidence="2 3">22II-S10r2</strain>
    </source>
</reference>
<dbReference type="STRING" id="1317117.ATO7_00770"/>
<keyword evidence="1" id="KW-0472">Membrane</keyword>
<dbReference type="PANTHER" id="PTHR34351:SF1">
    <property type="entry name" value="SLR1927 PROTEIN"/>
    <property type="match status" value="1"/>
</dbReference>
<dbReference type="RefSeq" id="WP_083559013.1">
    <property type="nucleotide sequence ID" value="NZ_AQQV01000001.1"/>
</dbReference>
<dbReference type="PANTHER" id="PTHR34351">
    <property type="entry name" value="SLR1927 PROTEIN-RELATED"/>
    <property type="match status" value="1"/>
</dbReference>
<gene>
    <name evidence="2" type="ORF">ATO7_00770</name>
</gene>
<proteinExistence type="predicted"/>
<accession>A0A1Y1SFD5</accession>
<protein>
    <submittedName>
        <fullName evidence="2">Uncharacterized protein</fullName>
    </submittedName>
</protein>
<comment type="caution">
    <text evidence="2">The sequence shown here is derived from an EMBL/GenBank/DDBJ whole genome shotgun (WGS) entry which is preliminary data.</text>
</comment>
<feature type="transmembrane region" description="Helical" evidence="1">
    <location>
        <begin position="39"/>
        <end position="56"/>
    </location>
</feature>
<dbReference type="OrthoDB" id="5298497at2"/>
<dbReference type="Proteomes" id="UP000192342">
    <property type="component" value="Unassembled WGS sequence"/>
</dbReference>
<evidence type="ECO:0000313" key="2">
    <source>
        <dbReference type="EMBL" id="ORE88363.1"/>
    </source>
</evidence>
<keyword evidence="3" id="KW-1185">Reference proteome</keyword>
<dbReference type="EMBL" id="AQQV01000001">
    <property type="protein sequence ID" value="ORE88363.1"/>
    <property type="molecule type" value="Genomic_DNA"/>
</dbReference>
<organism evidence="2 3">
    <name type="scientific">Oceanococcus atlanticus</name>
    <dbReference type="NCBI Taxonomy" id="1317117"/>
    <lineage>
        <taxon>Bacteria</taxon>
        <taxon>Pseudomonadati</taxon>
        <taxon>Pseudomonadota</taxon>
        <taxon>Gammaproteobacteria</taxon>
        <taxon>Chromatiales</taxon>
        <taxon>Oceanococcaceae</taxon>
        <taxon>Oceanococcus</taxon>
    </lineage>
</organism>
<evidence type="ECO:0000313" key="3">
    <source>
        <dbReference type="Proteomes" id="UP000192342"/>
    </source>
</evidence>